<evidence type="ECO:0000256" key="1">
    <source>
        <dbReference type="SAM" id="MobiDB-lite"/>
    </source>
</evidence>
<gene>
    <name evidence="3" type="primary">LOC131806751</name>
</gene>
<evidence type="ECO:0000313" key="2">
    <source>
        <dbReference type="Proteomes" id="UP001652621"/>
    </source>
</evidence>
<feature type="compositionally biased region" description="Low complexity" evidence="1">
    <location>
        <begin position="43"/>
        <end position="54"/>
    </location>
</feature>
<reference evidence="3" key="1">
    <citation type="submission" date="2025-08" db="UniProtKB">
        <authorList>
            <consortium name="RefSeq"/>
        </authorList>
    </citation>
    <scope>IDENTIFICATION</scope>
    <source>
        <strain evidence="3">Aabys</strain>
        <tissue evidence="3">Whole body</tissue>
    </source>
</reference>
<proteinExistence type="predicted"/>
<protein>
    <submittedName>
        <fullName evidence="3">Uncharacterized protein LOC131806751</fullName>
    </submittedName>
</protein>
<feature type="region of interest" description="Disordered" evidence="1">
    <location>
        <begin position="43"/>
        <end position="69"/>
    </location>
</feature>
<dbReference type="GeneID" id="131806751"/>
<dbReference type="PANTHER" id="PTHR33053">
    <property type="entry name" value="PROTEIN, PUTATIVE-RELATED"/>
    <property type="match status" value="1"/>
</dbReference>
<dbReference type="RefSeq" id="XP_058987390.1">
    <property type="nucleotide sequence ID" value="XM_059131407.1"/>
</dbReference>
<evidence type="ECO:0000313" key="3">
    <source>
        <dbReference type="RefSeq" id="XP_058987390.1"/>
    </source>
</evidence>
<dbReference type="Proteomes" id="UP001652621">
    <property type="component" value="Unplaced"/>
</dbReference>
<sequence>MCDNFVSKRHLRRLVKKEIENFSNCTRQTLTDQELSAPIEINQSSNEGSQSENFNIHDEMNPNDTSFSSEKKDCIDRKLASWVINNRVSNECCNSLLSILKSEGINVALCKETLLKALYAENSYCPNESPSISQMPPGEYFHFGLEKALMMHGQYLLLNAKSELLLDVFVDGMPLYKSSSTSLWPILCSFSEFKNSQPFLIATYIGKSKPPDVKDFLKRFVEEYIYLKNEGFKIGDKYFTPKIRLFVCDTPARAFLTGTVGHTSAQGCSKCEQEASYKNKRLNYAIVPGNARTDEAFLARKSQAYHIQQFRSETHPLELCNIKMVTQFPLDTMHLIDLGVFKKMLRLILQNKHTKSKLNVAEINELNRKILYIAKYTPKEFARKGRLFDEVCRWKAKEFRQVVLYTGIIIFKNILHEDLYTHFLLLHTAYRMVSCPSNCHKNLQCVQQLMEAFVADFALIYGSDKISYNVHNLLHLAKCVENFGNVENFSSYKYENFLQTLKKDCRKPSYISQQLNNRCMERHLLLKTNDPKFLPLGQKHRNNLFMRYKFDTYFLSGKSPDNFCFTMSMVPIKVYGFLVDSGEEYVVGNAFTDAVSLFQYPVDSKKCLGICKAKTLNIHREKINMRDIYCKIFCVPDGEYFVFIPILHHCQI</sequence>
<keyword evidence="2" id="KW-1185">Reference proteome</keyword>
<accession>A0ABM3VNM7</accession>
<dbReference type="PANTHER" id="PTHR33053:SF9">
    <property type="entry name" value="AGAP000105-PA"/>
    <property type="match status" value="1"/>
</dbReference>
<organism evidence="2 3">
    <name type="scientific">Musca domestica</name>
    <name type="common">House fly</name>
    <dbReference type="NCBI Taxonomy" id="7370"/>
    <lineage>
        <taxon>Eukaryota</taxon>
        <taxon>Metazoa</taxon>
        <taxon>Ecdysozoa</taxon>
        <taxon>Arthropoda</taxon>
        <taxon>Hexapoda</taxon>
        <taxon>Insecta</taxon>
        <taxon>Pterygota</taxon>
        <taxon>Neoptera</taxon>
        <taxon>Endopterygota</taxon>
        <taxon>Diptera</taxon>
        <taxon>Brachycera</taxon>
        <taxon>Muscomorpha</taxon>
        <taxon>Muscoidea</taxon>
        <taxon>Muscidae</taxon>
        <taxon>Musca</taxon>
    </lineage>
</organism>
<name>A0ABM3VNM7_MUSDO</name>